<proteinExistence type="inferred from homology"/>
<dbReference type="GO" id="GO:0005634">
    <property type="term" value="C:nucleus"/>
    <property type="evidence" value="ECO:0007669"/>
    <property type="project" value="UniProtKB-SubCell"/>
</dbReference>
<dbReference type="Gene3D" id="1.10.260.60">
    <property type="match status" value="1"/>
</dbReference>
<evidence type="ECO:0000313" key="15">
    <source>
        <dbReference type="Ensembl" id="ENSONIP00000035913.1"/>
    </source>
</evidence>
<evidence type="ECO:0000256" key="3">
    <source>
        <dbReference type="ARBA" id="ARBA00020987"/>
    </source>
</evidence>
<keyword evidence="5 11" id="KW-0808">Transferase</keyword>
<evidence type="ECO:0000256" key="6">
    <source>
        <dbReference type="ARBA" id="ARBA00022691"/>
    </source>
</evidence>
<dbReference type="InterPro" id="IPR029063">
    <property type="entry name" value="SAM-dependent_MTases_sf"/>
</dbReference>
<feature type="compositionally biased region" description="Low complexity" evidence="13">
    <location>
        <begin position="985"/>
        <end position="1005"/>
    </location>
</feature>
<dbReference type="InterPro" id="IPR030445">
    <property type="entry name" value="H3-K79_meTrfase"/>
</dbReference>
<feature type="compositionally biased region" description="Basic and acidic residues" evidence="13">
    <location>
        <begin position="660"/>
        <end position="672"/>
    </location>
</feature>
<dbReference type="GeneTree" id="ENSGT00390000013515"/>
<feature type="compositionally biased region" description="Basic and acidic residues" evidence="13">
    <location>
        <begin position="805"/>
        <end position="814"/>
    </location>
</feature>
<evidence type="ECO:0000256" key="8">
    <source>
        <dbReference type="ARBA" id="ARBA00023242"/>
    </source>
</evidence>
<dbReference type="PANTHER" id="PTHR21451">
    <property type="entry name" value="HISTONE H3 METHYLTRANSFERASE"/>
    <property type="match status" value="1"/>
</dbReference>
<dbReference type="Pfam" id="PF08123">
    <property type="entry name" value="DOT1"/>
    <property type="match status" value="1"/>
</dbReference>
<dbReference type="GO" id="GO:0000077">
    <property type="term" value="P:DNA damage checkpoint signaling"/>
    <property type="evidence" value="ECO:0007669"/>
    <property type="project" value="TreeGrafter"/>
</dbReference>
<evidence type="ECO:0000256" key="12">
    <source>
        <dbReference type="SAM" id="Coils"/>
    </source>
</evidence>
<feature type="region of interest" description="Disordered" evidence="13">
    <location>
        <begin position="1532"/>
        <end position="1588"/>
    </location>
</feature>
<gene>
    <name evidence="15" type="primary">DOT1L</name>
    <name evidence="15" type="synonym">dot1l</name>
</gene>
<reference evidence="15" key="3">
    <citation type="submission" date="2025-09" db="UniProtKB">
        <authorList>
            <consortium name="Ensembl"/>
        </authorList>
    </citation>
    <scope>IDENTIFICATION</scope>
</reference>
<evidence type="ECO:0000256" key="7">
    <source>
        <dbReference type="ARBA" id="ARBA00022853"/>
    </source>
</evidence>
<feature type="compositionally biased region" description="Low complexity" evidence="13">
    <location>
        <begin position="949"/>
        <end position="960"/>
    </location>
</feature>
<feature type="region of interest" description="Disordered" evidence="13">
    <location>
        <begin position="335"/>
        <end position="421"/>
    </location>
</feature>
<reference evidence="16" key="1">
    <citation type="submission" date="2012-01" db="EMBL/GenBank/DDBJ databases">
        <title>The Genome Sequence of Oreochromis niloticus (Nile Tilapia).</title>
        <authorList>
            <consortium name="Broad Institute Genome Assembly Team"/>
            <consortium name="Broad Institute Sequencing Platform"/>
            <person name="Di Palma F."/>
            <person name="Johnson J."/>
            <person name="Lander E.S."/>
            <person name="Lindblad-Toh K."/>
        </authorList>
    </citation>
    <scope>NUCLEOTIDE SEQUENCE [LARGE SCALE GENOMIC DNA]</scope>
</reference>
<evidence type="ECO:0000256" key="9">
    <source>
        <dbReference type="ARBA" id="ARBA00029821"/>
    </source>
</evidence>
<feature type="compositionally biased region" description="Polar residues" evidence="13">
    <location>
        <begin position="860"/>
        <end position="881"/>
    </location>
</feature>
<comment type="similarity">
    <text evidence="11">Belongs to the class I-like SAM-binding methyltransferase superfamily. DOT1 family.</text>
</comment>
<evidence type="ECO:0000256" key="2">
    <source>
        <dbReference type="ARBA" id="ARBA00012190"/>
    </source>
</evidence>
<dbReference type="FunFam" id="3.40.50.150:FF:000033">
    <property type="entry name" value="Histone-lysine N-methyltransferase, H3 lysine-79 specific"/>
    <property type="match status" value="1"/>
</dbReference>
<keyword evidence="8 11" id="KW-0539">Nucleus</keyword>
<feature type="compositionally biased region" description="Polar residues" evidence="13">
    <location>
        <begin position="790"/>
        <end position="804"/>
    </location>
</feature>
<dbReference type="CDD" id="cd02440">
    <property type="entry name" value="AdoMet_MTases"/>
    <property type="match status" value="1"/>
</dbReference>
<dbReference type="SUPFAM" id="SSF53335">
    <property type="entry name" value="S-adenosyl-L-methionine-dependent methyltransferases"/>
    <property type="match status" value="1"/>
</dbReference>
<evidence type="ECO:0000256" key="1">
    <source>
        <dbReference type="ARBA" id="ARBA00004123"/>
    </source>
</evidence>
<dbReference type="FunFam" id="1.10.260.60:FF:000001">
    <property type="entry name" value="Histone-lysine N-methyltransferase, H3 lysine-79 specific"/>
    <property type="match status" value="1"/>
</dbReference>
<keyword evidence="7 11" id="KW-0156">Chromatin regulator</keyword>
<feature type="compositionally biased region" description="Pro residues" evidence="13">
    <location>
        <begin position="1456"/>
        <end position="1470"/>
    </location>
</feature>
<keyword evidence="6 11" id="KW-0949">S-adenosyl-L-methionine</keyword>
<dbReference type="GO" id="GO:0140956">
    <property type="term" value="F:histone H3K79 trimethyltransferase activity"/>
    <property type="evidence" value="ECO:0007669"/>
    <property type="project" value="UniProtKB-EC"/>
</dbReference>
<evidence type="ECO:0000256" key="5">
    <source>
        <dbReference type="ARBA" id="ARBA00022679"/>
    </source>
</evidence>
<feature type="compositionally biased region" description="Low complexity" evidence="13">
    <location>
        <begin position="1532"/>
        <end position="1541"/>
    </location>
</feature>
<comment type="miscellaneous">
    <text evidence="11">In contrast to other lysine histone methyltransferases, it does not contain a SET domain, suggesting the existence of another mechanism for methylation of lysine residues of histones.</text>
</comment>
<feature type="compositionally biased region" description="Basic and acidic residues" evidence="13">
    <location>
        <begin position="1124"/>
        <end position="1150"/>
    </location>
</feature>
<evidence type="ECO:0000256" key="11">
    <source>
        <dbReference type="RuleBase" id="RU271113"/>
    </source>
</evidence>
<dbReference type="Proteomes" id="UP000005207">
    <property type="component" value="Linkage group LG23"/>
</dbReference>
<evidence type="ECO:0000256" key="13">
    <source>
        <dbReference type="SAM" id="MobiDB-lite"/>
    </source>
</evidence>
<feature type="region of interest" description="Disordered" evidence="13">
    <location>
        <begin position="1405"/>
        <end position="1492"/>
    </location>
</feature>
<dbReference type="GO" id="GO:0032259">
    <property type="term" value="P:methylation"/>
    <property type="evidence" value="ECO:0007669"/>
    <property type="project" value="UniProtKB-KW"/>
</dbReference>
<name>A0A669BJK5_ORENI</name>
<dbReference type="PANTHER" id="PTHR21451:SF0">
    <property type="entry name" value="HISTONE-LYSINE N-METHYLTRANSFERASE, H3 LYSINE-79 SPECIFIC"/>
    <property type="match status" value="1"/>
</dbReference>
<organism evidence="15 16">
    <name type="scientific">Oreochromis niloticus</name>
    <name type="common">Nile tilapia</name>
    <name type="synonym">Tilapia nilotica</name>
    <dbReference type="NCBI Taxonomy" id="8128"/>
    <lineage>
        <taxon>Eukaryota</taxon>
        <taxon>Metazoa</taxon>
        <taxon>Chordata</taxon>
        <taxon>Craniata</taxon>
        <taxon>Vertebrata</taxon>
        <taxon>Euteleostomi</taxon>
        <taxon>Actinopterygii</taxon>
        <taxon>Neopterygii</taxon>
        <taxon>Teleostei</taxon>
        <taxon>Neoteleostei</taxon>
        <taxon>Acanthomorphata</taxon>
        <taxon>Ovalentaria</taxon>
        <taxon>Cichlomorphae</taxon>
        <taxon>Cichliformes</taxon>
        <taxon>Cichlidae</taxon>
        <taxon>African cichlids</taxon>
        <taxon>Pseudocrenilabrinae</taxon>
        <taxon>Oreochromini</taxon>
        <taxon>Oreochromis</taxon>
    </lineage>
</organism>
<dbReference type="EC" id="2.1.1.360" evidence="2 11"/>
<dbReference type="Ensembl" id="ENSONIT00000090415.1">
    <property type="protein sequence ID" value="ENSONIP00000035913.1"/>
    <property type="gene ID" value="ENSONIG00000004774.2"/>
</dbReference>
<dbReference type="CDD" id="cd20902">
    <property type="entry name" value="CC_DOT1L"/>
    <property type="match status" value="1"/>
</dbReference>
<dbReference type="Gene3D" id="3.40.50.150">
    <property type="entry name" value="Vaccinia Virus protein VP39"/>
    <property type="match status" value="1"/>
</dbReference>
<keyword evidence="4 11" id="KW-0489">Methyltransferase</keyword>
<evidence type="ECO:0000256" key="10">
    <source>
        <dbReference type="ARBA" id="ARBA00047770"/>
    </source>
</evidence>
<feature type="coiled-coil region" evidence="12">
    <location>
        <begin position="552"/>
        <end position="624"/>
    </location>
</feature>
<feature type="compositionally biased region" description="Basic and acidic residues" evidence="13">
    <location>
        <begin position="1209"/>
        <end position="1225"/>
    </location>
</feature>
<feature type="compositionally biased region" description="Basic residues" evidence="13">
    <location>
        <begin position="384"/>
        <end position="408"/>
    </location>
</feature>
<feature type="compositionally biased region" description="Low complexity" evidence="13">
    <location>
        <begin position="1036"/>
        <end position="1051"/>
    </location>
</feature>
<comment type="subcellular location">
    <subcellularLocation>
        <location evidence="1 11">Nucleus</location>
    </subcellularLocation>
</comment>
<accession>A0A669BJK5</accession>
<feature type="compositionally biased region" description="Basic and acidic residues" evidence="13">
    <location>
        <begin position="335"/>
        <end position="350"/>
    </location>
</feature>
<evidence type="ECO:0000313" key="16">
    <source>
        <dbReference type="Proteomes" id="UP000005207"/>
    </source>
</evidence>
<reference evidence="15" key="2">
    <citation type="submission" date="2025-08" db="UniProtKB">
        <authorList>
            <consortium name="Ensembl"/>
        </authorList>
    </citation>
    <scope>IDENTIFICATION</scope>
</reference>
<feature type="domain" description="DOT1" evidence="14">
    <location>
        <begin position="16"/>
        <end position="330"/>
    </location>
</feature>
<feature type="compositionally biased region" description="Polar residues" evidence="13">
    <location>
        <begin position="1440"/>
        <end position="1450"/>
    </location>
</feature>
<sequence length="1588" mass="171285">MGEKLELKLKSPVGAEPAGYPWPLPVYDKHHDAAHEIIETIRWVCEEIPDLKLAMENYVLIDYDTKSFESMQRLCDKYNRAIDSIHQLWKGTTQPMKLNKRPSNGLLRHILQQVYNHSVTDPEKLNNYEPFSPEVYGETSFDLVAQIIDEMEMMEEDTFVDLGSGVGQVVLQVAAATNCKHYYGVEKADIPATYAETMDKEFKKWMKWYGKKHGEYTLERGDFLSEEWKERIANTSIIFVNNFAFGPEVDHQLKERFANMKEGGKIVSSKPFAPLNFRINSRNLSDIGTIMRVVELSPLRGSVSWTGKPVSYYLHTIDRTILENYFASLKNPKLREEQEAARRRQQKDSKSNSTTPTKPKEPNKQDSCGEEERPSLVTVVKPSAKPRRTRLLAKGRKLNNKKRGRPKKATPAAEKKNKKNQSALDLLHAKTLSAAPPQDAYRPPQSPFYQLPPKVQHYTPSQLLLSPTPPGLEKLLDNIKIQYLQFMAYMKTPQYRSNLQQLLDQEKQKHRDLSGQAEQLHLVCQSHKEKIKGLFQTKLDELGVKALTVEDLLQAQKEISAHNLQLKEQTKQLERDMALLRDHSLLLLKSRCEELKLDWGSLCLESLLKEKQALRKQISEKQRHCLELQISIVELEKSQRQQELLQLKSYSPGESSPYRKNLESRASTDVDSSKLGLSSAPVLNGVSSELTINGTSSPCFDRVNSKGELLSRYLPISPDHELVAATPDARQRQQSFSHALPDYTRFSPAKIALRRHLNQDPTASAHLRGPGLTAHRDLGGVNSPLGAKQNCPSPNGCDAQNNLKSSERGVKERSPSVQGDNSITSLPISIPLSTVHPSKLPVSIPLASVVLPSRAERLRSTPSPVSQIGQTNGYSSISSMMNGGLHPEDHNGTSSPPPHSNTLTMGRGGPIQSPPLSTGGVLQYADGPPRIVPEDGPEGQGGESDAEAQESSGGSAAGGSRLHHHTGNPAKQGYHSNHGNHHHQSPSTQHAHTPTHTSSSHSSHSLGSQEGRKRGRRKRGNPGPVMASGSPKRRSFPGLSSSNHSSGSPLNINSMVNNINQPLEISAISSPEQSSRSPVGPDLDQPPILKRERPLEMNGTGRYSTAPSSDDEDSGYPVDSSSSRIERKIATISLESRDGPGRLGDGERGRKSGSSSGNSTGSEASSSSSLSSTSKWKSTFSPISDPKQPNSDLRQGGSPFGIGGSGRGTDSDSDHKQQQVRKGSDGESSYSNPNPFLSQEASTRGGSSSAGGAQGGSSSDQRQTLQKQKASRDWELKNSGNLASQNLFISAAASSGGGILSGKVGGSPVAVSSSTGSSVGQYLGAQFPLGGTSVLQSLFGAQTGGSTVTGTPRLVNGHSALGSFSSAGLAGGAAGGIFHHVVPSVSSHQFGATLPTSGGLNSLLSLSSSSSSTSSQTQQHTTPQPASTRLAPVSSPMPLSLSQAQHSRTQSVLHSPSPPTLSLPPPPPLHSVPSLSTSTHSDSPASSRSDSLLSSRLSLSSLHHQRAQSSLSISSSTSAACVSAAASLSSSSLSASSASSSRPFAVHYSPRLPPPPPTSSSGGAGSMWRTQSMHGTYTTSQLPSSRPR</sequence>
<dbReference type="GO" id="GO:0006281">
    <property type="term" value="P:DNA repair"/>
    <property type="evidence" value="ECO:0007669"/>
    <property type="project" value="TreeGrafter"/>
</dbReference>
<evidence type="ECO:0000259" key="14">
    <source>
        <dbReference type="PROSITE" id="PS51569"/>
    </source>
</evidence>
<dbReference type="InterPro" id="IPR025789">
    <property type="entry name" value="DOT1_dom"/>
</dbReference>
<feature type="compositionally biased region" description="Polar residues" evidence="13">
    <location>
        <begin position="1568"/>
        <end position="1588"/>
    </location>
</feature>
<feature type="compositionally biased region" description="Low complexity" evidence="13">
    <location>
        <begin position="1152"/>
        <end position="1181"/>
    </location>
</feature>
<feature type="region of interest" description="Disordered" evidence="13">
    <location>
        <begin position="857"/>
        <end position="1273"/>
    </location>
</feature>
<dbReference type="PROSITE" id="PS51569">
    <property type="entry name" value="DOT1"/>
    <property type="match status" value="1"/>
</dbReference>
<comment type="function">
    <text evidence="11">Histone methyltransferase that specifically trimethylates histone H3 to form H3K79me3. This methylation is required for telomere silencing and for the pachytene checkpoint during the meiotic cell cycle by allowing the recruitment of RAD9 to double strand breaks. Nucleosomes are preferred as substrate compared to free histone.</text>
</comment>
<feature type="region of interest" description="Disordered" evidence="13">
    <location>
        <begin position="649"/>
        <end position="674"/>
    </location>
</feature>
<feature type="compositionally biased region" description="Polar residues" evidence="13">
    <location>
        <begin position="1052"/>
        <end position="1077"/>
    </location>
</feature>
<feature type="compositionally biased region" description="Low complexity" evidence="13">
    <location>
        <begin position="1405"/>
        <end position="1428"/>
    </location>
</feature>
<feature type="compositionally biased region" description="Gly residues" evidence="13">
    <location>
        <begin position="1198"/>
        <end position="1207"/>
    </location>
</feature>
<feature type="compositionally biased region" description="Polar residues" evidence="13">
    <location>
        <begin position="1226"/>
        <end position="1244"/>
    </location>
</feature>
<feature type="region of interest" description="Disordered" evidence="13">
    <location>
        <begin position="762"/>
        <end position="823"/>
    </location>
</feature>
<protein>
    <recommendedName>
        <fullName evidence="3 11">Histone-lysine N-methyltransferase, H3 lysine-79 specific</fullName>
        <ecNumber evidence="2 11">2.1.1.360</ecNumber>
    </recommendedName>
    <alternativeName>
        <fullName evidence="9 11">Histone H3-K79 methyltransferase</fullName>
    </alternativeName>
</protein>
<keyword evidence="16" id="KW-1185">Reference proteome</keyword>
<feature type="compositionally biased region" description="Low complexity" evidence="13">
    <location>
        <begin position="1471"/>
        <end position="1492"/>
    </location>
</feature>
<keyword evidence="12" id="KW-0175">Coiled coil</keyword>
<evidence type="ECO:0000256" key="4">
    <source>
        <dbReference type="ARBA" id="ARBA00022603"/>
    </source>
</evidence>
<comment type="catalytic activity">
    <reaction evidence="10 11">
        <text>L-lysyl(79)-[histone H3] + 3 S-adenosyl-L-methionine = N(6),N(6),N(6)-trimethyl-L-lysyl(79)-[histone H3] + 3 S-adenosyl-L-homocysteine + 3 H(+)</text>
        <dbReference type="Rhea" id="RHEA:60328"/>
        <dbReference type="Rhea" id="RHEA-COMP:15549"/>
        <dbReference type="Rhea" id="RHEA-COMP:15552"/>
        <dbReference type="ChEBI" id="CHEBI:15378"/>
        <dbReference type="ChEBI" id="CHEBI:29969"/>
        <dbReference type="ChEBI" id="CHEBI:57856"/>
        <dbReference type="ChEBI" id="CHEBI:59789"/>
        <dbReference type="ChEBI" id="CHEBI:61961"/>
        <dbReference type="EC" id="2.1.1.360"/>
    </reaction>
</comment>